<dbReference type="AlphaFoldDB" id="A0A0F9QBG9"/>
<feature type="transmembrane region" description="Helical" evidence="1">
    <location>
        <begin position="39"/>
        <end position="62"/>
    </location>
</feature>
<accession>A0A0F9QBG9</accession>
<dbReference type="EMBL" id="LAZR01001740">
    <property type="protein sequence ID" value="KKN39859.1"/>
    <property type="molecule type" value="Genomic_DNA"/>
</dbReference>
<gene>
    <name evidence="2" type="ORF">LCGC14_0739180</name>
</gene>
<name>A0A0F9QBG9_9ZZZZ</name>
<sequence>MDMPNLLKKLERVKSPPGFEQKILAQLSLRKRRNQKIKYLRLSLAGAFSAALVFFIVVNVFILPKKGPLEVADLEKGLASPSTFQRGGEPRNGETIPIIEVADYGGEIQSASREPQTIYILEQVSEVTSTKIKY</sequence>
<comment type="caution">
    <text evidence="2">The sequence shown here is derived from an EMBL/GenBank/DDBJ whole genome shotgun (WGS) entry which is preliminary data.</text>
</comment>
<keyword evidence="1" id="KW-0812">Transmembrane</keyword>
<keyword evidence="1" id="KW-1133">Transmembrane helix</keyword>
<protein>
    <submittedName>
        <fullName evidence="2">Uncharacterized protein</fullName>
    </submittedName>
</protein>
<proteinExistence type="predicted"/>
<evidence type="ECO:0000256" key="1">
    <source>
        <dbReference type="SAM" id="Phobius"/>
    </source>
</evidence>
<evidence type="ECO:0000313" key="2">
    <source>
        <dbReference type="EMBL" id="KKN39859.1"/>
    </source>
</evidence>
<reference evidence="2" key="1">
    <citation type="journal article" date="2015" name="Nature">
        <title>Complex archaea that bridge the gap between prokaryotes and eukaryotes.</title>
        <authorList>
            <person name="Spang A."/>
            <person name="Saw J.H."/>
            <person name="Jorgensen S.L."/>
            <person name="Zaremba-Niedzwiedzka K."/>
            <person name="Martijn J."/>
            <person name="Lind A.E."/>
            <person name="van Eijk R."/>
            <person name="Schleper C."/>
            <person name="Guy L."/>
            <person name="Ettema T.J."/>
        </authorList>
    </citation>
    <scope>NUCLEOTIDE SEQUENCE</scope>
</reference>
<organism evidence="2">
    <name type="scientific">marine sediment metagenome</name>
    <dbReference type="NCBI Taxonomy" id="412755"/>
    <lineage>
        <taxon>unclassified sequences</taxon>
        <taxon>metagenomes</taxon>
        <taxon>ecological metagenomes</taxon>
    </lineage>
</organism>
<keyword evidence="1" id="KW-0472">Membrane</keyword>